<accession>A0ABW3YAJ7</accession>
<dbReference type="InterPro" id="IPR013217">
    <property type="entry name" value="Methyltransf_12"/>
</dbReference>
<dbReference type="CDD" id="cd02440">
    <property type="entry name" value="AdoMet_MTases"/>
    <property type="match status" value="1"/>
</dbReference>
<reference evidence="3" key="1">
    <citation type="journal article" date="2019" name="Int. J. Syst. Evol. Microbiol.">
        <title>The Global Catalogue of Microorganisms (GCM) 10K type strain sequencing project: providing services to taxonomists for standard genome sequencing and annotation.</title>
        <authorList>
            <consortium name="The Broad Institute Genomics Platform"/>
            <consortium name="The Broad Institute Genome Sequencing Center for Infectious Disease"/>
            <person name="Wu L."/>
            <person name="Ma J."/>
        </authorList>
    </citation>
    <scope>NUCLEOTIDE SEQUENCE [LARGE SCALE GENOMIC DNA]</scope>
    <source>
        <strain evidence="3">JCM 31037</strain>
    </source>
</reference>
<proteinExistence type="predicted"/>
<dbReference type="Gene3D" id="3.40.50.150">
    <property type="entry name" value="Vaccinia Virus protein VP39"/>
    <property type="match status" value="1"/>
</dbReference>
<keyword evidence="3" id="KW-1185">Reference proteome</keyword>
<evidence type="ECO:0000259" key="1">
    <source>
        <dbReference type="Pfam" id="PF08242"/>
    </source>
</evidence>
<dbReference type="GO" id="GO:0032259">
    <property type="term" value="P:methylation"/>
    <property type="evidence" value="ECO:0007669"/>
    <property type="project" value="UniProtKB-KW"/>
</dbReference>
<dbReference type="EC" id="2.1.1.64" evidence="2"/>
<evidence type="ECO:0000313" key="2">
    <source>
        <dbReference type="EMBL" id="MFD1320435.1"/>
    </source>
</evidence>
<keyword evidence="2" id="KW-0489">Methyltransferase</keyword>
<dbReference type="Proteomes" id="UP001597260">
    <property type="component" value="Unassembled WGS sequence"/>
</dbReference>
<dbReference type="SUPFAM" id="SSF53335">
    <property type="entry name" value="S-adenosyl-L-methionine-dependent methyltransferases"/>
    <property type="match status" value="1"/>
</dbReference>
<dbReference type="PANTHER" id="PTHR43464">
    <property type="entry name" value="METHYLTRANSFERASE"/>
    <property type="match status" value="1"/>
</dbReference>
<gene>
    <name evidence="2" type="ORF">ACFQ4H_04940</name>
</gene>
<dbReference type="RefSeq" id="WP_377567422.1">
    <property type="nucleotide sequence ID" value="NZ_JBHTMP010000005.1"/>
</dbReference>
<organism evidence="2 3">
    <name type="scientific">Micromonospora sonneratiae</name>
    <dbReference type="NCBI Taxonomy" id="1184706"/>
    <lineage>
        <taxon>Bacteria</taxon>
        <taxon>Bacillati</taxon>
        <taxon>Actinomycetota</taxon>
        <taxon>Actinomycetes</taxon>
        <taxon>Micromonosporales</taxon>
        <taxon>Micromonosporaceae</taxon>
        <taxon>Micromonospora</taxon>
    </lineage>
</organism>
<dbReference type="GO" id="GO:0102208">
    <property type="term" value="F:2-polyprenyl-6-hydroxyphenol methylase activity"/>
    <property type="evidence" value="ECO:0007669"/>
    <property type="project" value="UniProtKB-EC"/>
</dbReference>
<name>A0ABW3YAJ7_9ACTN</name>
<keyword evidence="2" id="KW-0808">Transferase</keyword>
<evidence type="ECO:0000313" key="3">
    <source>
        <dbReference type="Proteomes" id="UP001597260"/>
    </source>
</evidence>
<dbReference type="GO" id="GO:0061542">
    <property type="term" value="F:3-demethylubiquinol 3-O-methyltransferase activity"/>
    <property type="evidence" value="ECO:0007669"/>
    <property type="project" value="UniProtKB-EC"/>
</dbReference>
<dbReference type="EMBL" id="JBHTMP010000005">
    <property type="protein sequence ID" value="MFD1320435.1"/>
    <property type="molecule type" value="Genomic_DNA"/>
</dbReference>
<dbReference type="InterPro" id="IPR029063">
    <property type="entry name" value="SAM-dependent_MTases_sf"/>
</dbReference>
<comment type="caution">
    <text evidence="2">The sequence shown here is derived from an EMBL/GenBank/DDBJ whole genome shotgun (WGS) entry which is preliminary data.</text>
</comment>
<sequence>MTDYLAVNRANWDERAPAHATSPDYAVDRFIEDPNFLSQVVQFDLPRLGDVNGLRAVHLQCHIGTDTLSLHRLGARITGLDFSGASLAQARSLAARTGADVDFVESTVYDAPKVLEPGSFDLVYTGVGALGWLPDIRRWAQVVGALLRPGGRLFIREGHPMLWAIDNARGKDLLTVDYPYFERPEPMVWDEPGTYVATDATFTHNVTHEWNHGLGEIVTALFDAGLEITMLVEHDSAPWDALPGSTVRDEHGEWRLADRPWRLPQTYTLQARKRV</sequence>
<protein>
    <submittedName>
        <fullName evidence="2">Class I SAM-dependent methyltransferase</fullName>
        <ecNumber evidence="2">2.1.1.222</ecNumber>
        <ecNumber evidence="2">2.1.1.64</ecNumber>
    </submittedName>
</protein>
<dbReference type="PANTHER" id="PTHR43464:SF82">
    <property type="entry name" value="METHYLTRANSFERASE DOMAIN-CONTAINING PROTEIN"/>
    <property type="match status" value="1"/>
</dbReference>
<dbReference type="EC" id="2.1.1.222" evidence="2"/>
<feature type="domain" description="Methyltransferase type 12" evidence="1">
    <location>
        <begin position="58"/>
        <end position="153"/>
    </location>
</feature>
<dbReference type="Pfam" id="PF08242">
    <property type="entry name" value="Methyltransf_12"/>
    <property type="match status" value="1"/>
</dbReference>